<dbReference type="EMBL" id="UINC01009528">
    <property type="protein sequence ID" value="SVA42713.1"/>
    <property type="molecule type" value="Genomic_DNA"/>
</dbReference>
<proteinExistence type="predicted"/>
<dbReference type="Pfam" id="PF00209">
    <property type="entry name" value="SNF"/>
    <property type="match status" value="2"/>
</dbReference>
<feature type="transmembrane region" description="Helical" evidence="6">
    <location>
        <begin position="291"/>
        <end position="315"/>
    </location>
</feature>
<feature type="transmembrane region" description="Helical" evidence="6">
    <location>
        <begin position="205"/>
        <end position="222"/>
    </location>
</feature>
<evidence type="ECO:0000256" key="3">
    <source>
        <dbReference type="ARBA" id="ARBA00022692"/>
    </source>
</evidence>
<feature type="transmembrane region" description="Helical" evidence="6">
    <location>
        <begin position="438"/>
        <end position="455"/>
    </location>
</feature>
<evidence type="ECO:0000256" key="2">
    <source>
        <dbReference type="ARBA" id="ARBA00022448"/>
    </source>
</evidence>
<accession>A0A381VT19</accession>
<reference evidence="7" key="1">
    <citation type="submission" date="2018-05" db="EMBL/GenBank/DDBJ databases">
        <authorList>
            <person name="Lanie J.A."/>
            <person name="Ng W.-L."/>
            <person name="Kazmierczak K.M."/>
            <person name="Andrzejewski T.M."/>
            <person name="Davidsen T.M."/>
            <person name="Wayne K.J."/>
            <person name="Tettelin H."/>
            <person name="Glass J.I."/>
            <person name="Rusch D."/>
            <person name="Podicherti R."/>
            <person name="Tsui H.-C.T."/>
            <person name="Winkler M.E."/>
        </authorList>
    </citation>
    <scope>NUCLEOTIDE SEQUENCE</scope>
</reference>
<evidence type="ECO:0000256" key="1">
    <source>
        <dbReference type="ARBA" id="ARBA00004141"/>
    </source>
</evidence>
<dbReference type="PROSITE" id="PS50267">
    <property type="entry name" value="NA_NEUROTRAN_SYMP_3"/>
    <property type="match status" value="1"/>
</dbReference>
<feature type="transmembrane region" description="Helical" evidence="6">
    <location>
        <begin position="155"/>
        <end position="185"/>
    </location>
</feature>
<organism evidence="7">
    <name type="scientific">marine metagenome</name>
    <dbReference type="NCBI Taxonomy" id="408172"/>
    <lineage>
        <taxon>unclassified sequences</taxon>
        <taxon>metagenomes</taxon>
        <taxon>ecological metagenomes</taxon>
    </lineage>
</organism>
<protein>
    <recommendedName>
        <fullName evidence="8">Sodium-dependent transporter</fullName>
    </recommendedName>
</protein>
<dbReference type="PANTHER" id="PTHR42948">
    <property type="entry name" value="TRANSPORTER"/>
    <property type="match status" value="1"/>
</dbReference>
<evidence type="ECO:0000313" key="7">
    <source>
        <dbReference type="EMBL" id="SVA42713.1"/>
    </source>
</evidence>
<feature type="transmembrane region" description="Helical" evidence="6">
    <location>
        <begin position="124"/>
        <end position="143"/>
    </location>
</feature>
<comment type="subcellular location">
    <subcellularLocation>
        <location evidence="1">Membrane</location>
        <topology evidence="1">Multi-pass membrane protein</topology>
    </subcellularLocation>
</comment>
<dbReference type="InterPro" id="IPR000175">
    <property type="entry name" value="Na/ntran_symport"/>
</dbReference>
<keyword evidence="4 6" id="KW-1133">Transmembrane helix</keyword>
<dbReference type="PANTHER" id="PTHR42948:SF1">
    <property type="entry name" value="TRANSPORTER"/>
    <property type="match status" value="1"/>
</dbReference>
<evidence type="ECO:0000256" key="5">
    <source>
        <dbReference type="ARBA" id="ARBA00023136"/>
    </source>
</evidence>
<evidence type="ECO:0000256" key="4">
    <source>
        <dbReference type="ARBA" id="ARBA00022989"/>
    </source>
</evidence>
<feature type="transmembrane region" description="Helical" evidence="6">
    <location>
        <begin position="398"/>
        <end position="418"/>
    </location>
</feature>
<dbReference type="NCBIfam" id="NF037979">
    <property type="entry name" value="Na_transp"/>
    <property type="match status" value="1"/>
</dbReference>
<evidence type="ECO:0000256" key="6">
    <source>
        <dbReference type="SAM" id="Phobius"/>
    </source>
</evidence>
<feature type="transmembrane region" description="Helical" evidence="6">
    <location>
        <begin position="71"/>
        <end position="92"/>
    </location>
</feature>
<feature type="transmembrane region" description="Helical" evidence="6">
    <location>
        <begin position="327"/>
        <end position="350"/>
    </location>
</feature>
<keyword evidence="2" id="KW-0813">Transport</keyword>
<dbReference type="SUPFAM" id="SSF161070">
    <property type="entry name" value="SNF-like"/>
    <property type="match status" value="1"/>
</dbReference>
<dbReference type="AlphaFoldDB" id="A0A381VT19"/>
<feature type="transmembrane region" description="Helical" evidence="6">
    <location>
        <begin position="234"/>
        <end position="259"/>
    </location>
</feature>
<dbReference type="GO" id="GO:0016020">
    <property type="term" value="C:membrane"/>
    <property type="evidence" value="ECO:0007669"/>
    <property type="project" value="UniProtKB-SubCell"/>
</dbReference>
<feature type="transmembrane region" description="Helical" evidence="6">
    <location>
        <begin position="356"/>
        <end position="378"/>
    </location>
</feature>
<evidence type="ECO:0008006" key="8">
    <source>
        <dbReference type="Google" id="ProtNLM"/>
    </source>
</evidence>
<gene>
    <name evidence="7" type="ORF">METZ01_LOCUS95567</name>
</gene>
<feature type="transmembrane region" description="Helical" evidence="6">
    <location>
        <begin position="27"/>
        <end position="50"/>
    </location>
</feature>
<keyword evidence="3 6" id="KW-0812">Transmembrane</keyword>
<dbReference type="InterPro" id="IPR037272">
    <property type="entry name" value="SNS_sf"/>
</dbReference>
<sequence length="472" mass="51131">MLLAMLGMAVGTGNIWRFPRIAASNGGGSFLVAWVVFLLAWSVPLLLLEFGMGKGTRSGPVGAFVKTLGPGFAWMGAWVAFVATAIMFYYSVVMGWTIRFFVGTITGEVPGATPSAFWDGFHSTSGALVTHVIAISLGVFVVSRGVRGIETAAKVLIPSLIALIIILAVRALTLPGADLGLAFLFTPDWRALGDYRIWLEALTQNAWDTGAGWGLVLTYAVYMRAREDTALNAFVIGFGNNSISLISGIIVLCTVFSVMPEAAGEIVGASNEGLTFIWVPQLFTLIPGGRFFQALFFLALVFAAWTSLVAMIELASRVLMDLGLPRGRAIVFVGAAGVVFGVPSALRLGFFQNQDWVWGVGLMFSGFFFAFAVLRYGVTKWRETFINHKDSDIHIGAWWDWAIRLVAVQALVLSGWFLWSARGQDFTSTWTLFSSYNIGSVLIQFAVVAAILIAINRRLAASVLSSEIDKVE</sequence>
<keyword evidence="5 6" id="KW-0472">Membrane</keyword>
<name>A0A381VT19_9ZZZZ</name>